<dbReference type="AlphaFoldDB" id="A0A8K1LKZ8"/>
<keyword evidence="1" id="KW-0812">Transmembrane</keyword>
<evidence type="ECO:0000313" key="2">
    <source>
        <dbReference type="EMBL" id="TRZ17463.1"/>
    </source>
</evidence>
<dbReference type="Proteomes" id="UP000796761">
    <property type="component" value="Unassembled WGS sequence"/>
</dbReference>
<accession>A0A8K1LKZ8</accession>
<evidence type="ECO:0000313" key="3">
    <source>
        <dbReference type="Proteomes" id="UP000796761"/>
    </source>
</evidence>
<evidence type="ECO:0000256" key="1">
    <source>
        <dbReference type="SAM" id="Phobius"/>
    </source>
</evidence>
<keyword evidence="1" id="KW-0472">Membrane</keyword>
<feature type="transmembrane region" description="Helical" evidence="1">
    <location>
        <begin position="76"/>
        <end position="100"/>
    </location>
</feature>
<comment type="caution">
    <text evidence="2">The sequence shown here is derived from an EMBL/GenBank/DDBJ whole genome shotgun (WGS) entry which is preliminary data.</text>
</comment>
<protein>
    <submittedName>
        <fullName evidence="2">Uncharacterized protein</fullName>
    </submittedName>
</protein>
<proteinExistence type="predicted"/>
<feature type="transmembrane region" description="Helical" evidence="1">
    <location>
        <begin position="106"/>
        <end position="125"/>
    </location>
</feature>
<reference evidence="2" key="1">
    <citation type="submission" date="2019-04" db="EMBL/GenBank/DDBJ databases">
        <title>Genome assembly of Zosterops borbonicus 15179.</title>
        <authorList>
            <person name="Leroy T."/>
            <person name="Anselmetti Y."/>
            <person name="Tilak M.-K."/>
            <person name="Nabholz B."/>
        </authorList>
    </citation>
    <scope>NUCLEOTIDE SEQUENCE</scope>
    <source>
        <strain evidence="2">HGM_15179</strain>
        <tissue evidence="2">Muscle</tissue>
    </source>
</reference>
<organism evidence="2 3">
    <name type="scientific">Zosterops borbonicus</name>
    <dbReference type="NCBI Taxonomy" id="364589"/>
    <lineage>
        <taxon>Eukaryota</taxon>
        <taxon>Metazoa</taxon>
        <taxon>Chordata</taxon>
        <taxon>Craniata</taxon>
        <taxon>Vertebrata</taxon>
        <taxon>Euteleostomi</taxon>
        <taxon>Archelosauria</taxon>
        <taxon>Archosauria</taxon>
        <taxon>Dinosauria</taxon>
        <taxon>Saurischia</taxon>
        <taxon>Theropoda</taxon>
        <taxon>Coelurosauria</taxon>
        <taxon>Aves</taxon>
        <taxon>Neognathae</taxon>
        <taxon>Neoaves</taxon>
        <taxon>Telluraves</taxon>
        <taxon>Australaves</taxon>
        <taxon>Passeriformes</taxon>
        <taxon>Sylvioidea</taxon>
        <taxon>Zosteropidae</taxon>
        <taxon>Zosterops</taxon>
    </lineage>
</organism>
<keyword evidence="3" id="KW-1185">Reference proteome</keyword>
<sequence length="156" mass="17747">MLRRSTKEGDLKVLVDGELNMSQQCPGSQQGHHVLGCIRSSIARTRRIHGIPQKSKKAYQLHSKDKRKPFEASDAFVLMILAKLLHQFFKLSLCFWAHAFDTQQEYSSYCKLLILLILFTYVIAIRTCKIMEKIIEGSTEKQMKDNAVIVTASTAS</sequence>
<gene>
    <name evidence="2" type="ORF">HGM15179_009646</name>
</gene>
<name>A0A8K1LKZ8_9PASS</name>
<dbReference type="EMBL" id="SWJQ01000266">
    <property type="protein sequence ID" value="TRZ17463.1"/>
    <property type="molecule type" value="Genomic_DNA"/>
</dbReference>
<keyword evidence="1" id="KW-1133">Transmembrane helix</keyword>